<evidence type="ECO:0000313" key="3">
    <source>
        <dbReference type="Proteomes" id="UP000254866"/>
    </source>
</evidence>
<organism evidence="2 3">
    <name type="scientific">Venustampulla echinocandica</name>
    <dbReference type="NCBI Taxonomy" id="2656787"/>
    <lineage>
        <taxon>Eukaryota</taxon>
        <taxon>Fungi</taxon>
        <taxon>Dikarya</taxon>
        <taxon>Ascomycota</taxon>
        <taxon>Pezizomycotina</taxon>
        <taxon>Leotiomycetes</taxon>
        <taxon>Helotiales</taxon>
        <taxon>Pleuroascaceae</taxon>
        <taxon>Venustampulla</taxon>
    </lineage>
</organism>
<proteinExistence type="predicted"/>
<evidence type="ECO:0000313" key="2">
    <source>
        <dbReference type="EMBL" id="RDL31102.1"/>
    </source>
</evidence>
<name>A0A370TB08_9HELO</name>
<dbReference type="EMBL" id="NPIC01000013">
    <property type="protein sequence ID" value="RDL31102.1"/>
    <property type="molecule type" value="Genomic_DNA"/>
</dbReference>
<dbReference type="Proteomes" id="UP000254866">
    <property type="component" value="Unassembled WGS sequence"/>
</dbReference>
<comment type="caution">
    <text evidence="2">The sequence shown here is derived from an EMBL/GenBank/DDBJ whole genome shotgun (WGS) entry which is preliminary data.</text>
</comment>
<dbReference type="AlphaFoldDB" id="A0A370TB08"/>
<reference evidence="2 3" key="1">
    <citation type="journal article" date="2018" name="IMA Fungus">
        <title>IMA Genome-F 9: Draft genome sequence of Annulohypoxylon stygium, Aspergillus mulundensis, Berkeleyomyces basicola (syn. Thielaviopsis basicola), Ceratocystis smalleyi, two Cercospora beticola strains, Coleophoma cylindrospora, Fusarium fracticaudum, Phialophora cf. hyalina, and Morchella septimelata.</title>
        <authorList>
            <person name="Wingfield B.D."/>
            <person name="Bills G.F."/>
            <person name="Dong Y."/>
            <person name="Huang W."/>
            <person name="Nel W.J."/>
            <person name="Swalarsk-Parry B.S."/>
            <person name="Vaghefi N."/>
            <person name="Wilken P.M."/>
            <person name="An Z."/>
            <person name="de Beer Z.W."/>
            <person name="De Vos L."/>
            <person name="Chen L."/>
            <person name="Duong T.A."/>
            <person name="Gao Y."/>
            <person name="Hammerbacher A."/>
            <person name="Kikkert J.R."/>
            <person name="Li Y."/>
            <person name="Li H."/>
            <person name="Li K."/>
            <person name="Li Q."/>
            <person name="Liu X."/>
            <person name="Ma X."/>
            <person name="Naidoo K."/>
            <person name="Pethybridge S.J."/>
            <person name="Sun J."/>
            <person name="Steenkamp E.T."/>
            <person name="van der Nest M.A."/>
            <person name="van Wyk S."/>
            <person name="Wingfield M.J."/>
            <person name="Xiong C."/>
            <person name="Yue Q."/>
            <person name="Zhang X."/>
        </authorList>
    </citation>
    <scope>NUCLEOTIDE SEQUENCE [LARGE SCALE GENOMIC DNA]</scope>
    <source>
        <strain evidence="2 3">BP 5553</strain>
    </source>
</reference>
<dbReference type="GeneID" id="43602740"/>
<evidence type="ECO:0000256" key="1">
    <source>
        <dbReference type="SAM" id="MobiDB-lite"/>
    </source>
</evidence>
<keyword evidence="3" id="KW-1185">Reference proteome</keyword>
<protein>
    <submittedName>
        <fullName evidence="2">Uncharacterized protein</fullName>
    </submittedName>
</protein>
<feature type="compositionally biased region" description="Polar residues" evidence="1">
    <location>
        <begin position="102"/>
        <end position="121"/>
    </location>
</feature>
<sequence length="268" mass="30427">MGATTARRAKTPVFFVGQLELKTFSPEFAQSLAQQYQDILPLRSYTPSVIDEPTSPTQRCLRRIKCQQCLRDLVKEHSELTVKEELEPTNSSDCETLLGPESPTSSSPPRQEFSQIRNPPSDNALPMHPITPTEDSSVNHTFDIDDGIGLQICMNLLSNELTTTLSKQSPGGMKDRGSELQILLMIEAYEAIQQQIRQQLDESRVRGDAVDYHVLNAEKILEQWLGALYAVYDRSQQKTFCSRIVHDIKDEEYWPSRRSVDSDMTYVD</sequence>
<accession>A0A370TB08</accession>
<gene>
    <name evidence="2" type="ORF">BP5553_09891</name>
</gene>
<dbReference type="RefSeq" id="XP_031865351.1">
    <property type="nucleotide sequence ID" value="XM_032018514.1"/>
</dbReference>
<dbReference type="OrthoDB" id="5232891at2759"/>
<feature type="region of interest" description="Disordered" evidence="1">
    <location>
        <begin position="84"/>
        <end position="139"/>
    </location>
</feature>